<gene>
    <name evidence="1" type="ORF">DRF65_11595</name>
</gene>
<dbReference type="PANTHER" id="PTHR34585:SF22">
    <property type="entry name" value="HELIX-TURN-HELIX DOMAIN-CONTAINING PROTEIN"/>
    <property type="match status" value="1"/>
</dbReference>
<organism evidence="1 2">
    <name type="scientific">Chryseobacterium pennae</name>
    <dbReference type="NCBI Taxonomy" id="2258962"/>
    <lineage>
        <taxon>Bacteria</taxon>
        <taxon>Pseudomonadati</taxon>
        <taxon>Bacteroidota</taxon>
        <taxon>Flavobacteriia</taxon>
        <taxon>Flavobacteriales</taxon>
        <taxon>Weeksellaceae</taxon>
        <taxon>Chryseobacterium group</taxon>
        <taxon>Chryseobacterium</taxon>
    </lineage>
</organism>
<name>A0A3D9C9G6_9FLAO</name>
<dbReference type="Proteomes" id="UP000256686">
    <property type="component" value="Unassembled WGS sequence"/>
</dbReference>
<keyword evidence="1" id="KW-0238">DNA-binding</keyword>
<evidence type="ECO:0000313" key="1">
    <source>
        <dbReference type="EMBL" id="REC62348.1"/>
    </source>
</evidence>
<comment type="caution">
    <text evidence="1">The sequence shown here is derived from an EMBL/GenBank/DDBJ whole genome shotgun (WGS) entry which is preliminary data.</text>
</comment>
<accession>A0A3D9C9G6</accession>
<proteinExistence type="predicted"/>
<dbReference type="PANTHER" id="PTHR34585">
    <property type="match status" value="1"/>
</dbReference>
<dbReference type="EMBL" id="QNVT01000009">
    <property type="protein sequence ID" value="REC62348.1"/>
    <property type="molecule type" value="Genomic_DNA"/>
</dbReference>
<dbReference type="GO" id="GO:0003677">
    <property type="term" value="F:DNA binding"/>
    <property type="evidence" value="ECO:0007669"/>
    <property type="project" value="UniProtKB-KW"/>
</dbReference>
<dbReference type="RefSeq" id="WP_115970919.1">
    <property type="nucleotide sequence ID" value="NZ_QNVT01000009.1"/>
</dbReference>
<dbReference type="AlphaFoldDB" id="A0A3D9C9G6"/>
<sequence length="95" mass="11079">MQTLEVLTKADLAQFKMQLLKEIEKLLDEKMTVIPNSNNSDVEWIRSKVTRQFMNISAGTLQNLRITGKIRFKKILGSYYYNLHDLKNLFENGKA</sequence>
<protein>
    <submittedName>
        <fullName evidence="1">DNA-binding protein</fullName>
    </submittedName>
</protein>
<reference evidence="2" key="1">
    <citation type="submission" date="2018-06" db="EMBL/GenBank/DDBJ databases">
        <authorList>
            <person name="Lum Nde A."/>
            <person name="Hugo C."/>
        </authorList>
    </citation>
    <scope>NUCLEOTIDE SEQUENCE [LARGE SCALE GENOMIC DNA]</scope>
    <source>
        <strain evidence="2">1_F178</strain>
    </source>
</reference>
<evidence type="ECO:0000313" key="2">
    <source>
        <dbReference type="Proteomes" id="UP000256686"/>
    </source>
</evidence>
<keyword evidence="2" id="KW-1185">Reference proteome</keyword>